<dbReference type="eggNOG" id="COG5659">
    <property type="taxonomic scope" value="Bacteria"/>
</dbReference>
<dbReference type="KEGG" id="rca:Rcas_3249"/>
<proteinExistence type="predicted"/>
<reference evidence="1 2" key="1">
    <citation type="submission" date="2007-08" db="EMBL/GenBank/DDBJ databases">
        <title>Complete sequence of Roseiflexus castenholzii DSM 13941.</title>
        <authorList>
            <consortium name="US DOE Joint Genome Institute"/>
            <person name="Copeland A."/>
            <person name="Lucas S."/>
            <person name="Lapidus A."/>
            <person name="Barry K."/>
            <person name="Glavina del Rio T."/>
            <person name="Dalin E."/>
            <person name="Tice H."/>
            <person name="Pitluck S."/>
            <person name="Thompson L.S."/>
            <person name="Brettin T."/>
            <person name="Bruce D."/>
            <person name="Detter J.C."/>
            <person name="Han C."/>
            <person name="Tapia R."/>
            <person name="Schmutz J."/>
            <person name="Larimer F."/>
            <person name="Land M."/>
            <person name="Hauser L."/>
            <person name="Kyrpides N."/>
            <person name="Mikhailova N."/>
            <person name="Bryant D.A."/>
            <person name="Hanada S."/>
            <person name="Tsukatani Y."/>
            <person name="Richardson P."/>
        </authorList>
    </citation>
    <scope>NUCLEOTIDE SEQUENCE [LARGE SCALE GENOMIC DNA]</scope>
    <source>
        <strain evidence="2">DSM 13941 / HLO8</strain>
    </source>
</reference>
<dbReference type="Proteomes" id="UP000000263">
    <property type="component" value="Chromosome"/>
</dbReference>
<accession>A7NP06</accession>
<protein>
    <submittedName>
        <fullName evidence="1">Uncharacterized protein</fullName>
    </submittedName>
</protein>
<sequence>MRAVLNPRYLWTFADLRRGSVRRKMNSARTGHWEGAMPAIVAIPQVGEELVVQFGDLFPNAPSRQHFAEDLTGLLAAEHKTVSGIAREFADGPDQSCLNRWLTEAP</sequence>
<organism evidence="1 2">
    <name type="scientific">Roseiflexus castenholzii (strain DSM 13941 / HLO8)</name>
    <dbReference type="NCBI Taxonomy" id="383372"/>
    <lineage>
        <taxon>Bacteria</taxon>
        <taxon>Bacillati</taxon>
        <taxon>Chloroflexota</taxon>
        <taxon>Chloroflexia</taxon>
        <taxon>Chloroflexales</taxon>
        <taxon>Roseiflexineae</taxon>
        <taxon>Roseiflexaceae</taxon>
        <taxon>Roseiflexus</taxon>
    </lineage>
</organism>
<dbReference type="AlphaFoldDB" id="A7NP06"/>
<dbReference type="EMBL" id="CP000804">
    <property type="protein sequence ID" value="ABU59301.1"/>
    <property type="molecule type" value="Genomic_DNA"/>
</dbReference>
<gene>
    <name evidence="1" type="ordered locus">Rcas_3249</name>
</gene>
<dbReference type="STRING" id="383372.Rcas_3249"/>
<evidence type="ECO:0000313" key="2">
    <source>
        <dbReference type="Proteomes" id="UP000000263"/>
    </source>
</evidence>
<keyword evidence="2" id="KW-1185">Reference proteome</keyword>
<evidence type="ECO:0000313" key="1">
    <source>
        <dbReference type="EMBL" id="ABU59301.1"/>
    </source>
</evidence>
<dbReference type="HOGENOM" id="CLU_2221236_0_0_0"/>
<name>A7NP06_ROSCS</name>